<protein>
    <submittedName>
        <fullName evidence="2">Uncharacterized protein</fullName>
    </submittedName>
</protein>
<reference evidence="3" key="1">
    <citation type="journal article" date="2019" name="Int. J. Syst. Evol. Microbiol.">
        <title>The Global Catalogue of Microorganisms (GCM) 10K type strain sequencing project: providing services to taxonomists for standard genome sequencing and annotation.</title>
        <authorList>
            <consortium name="The Broad Institute Genomics Platform"/>
            <consortium name="The Broad Institute Genome Sequencing Center for Infectious Disease"/>
            <person name="Wu L."/>
            <person name="Ma J."/>
        </authorList>
    </citation>
    <scope>NUCLEOTIDE SEQUENCE [LARGE SCALE GENOMIC DNA]</scope>
    <source>
        <strain evidence="3">JCM 6924</strain>
    </source>
</reference>
<sequence>MPIGATYCMAGPFLEAEGERLTTLEPAPEAPQRPGRQVPTGCRQPVRSHGWVPLKASPGLAEALSNTAENGRLLPNSTKIHSRSFG</sequence>
<evidence type="ECO:0000313" key="2">
    <source>
        <dbReference type="EMBL" id="GAA2530577.1"/>
    </source>
</evidence>
<organism evidence="2 3">
    <name type="scientific">Streptomyces levis</name>
    <dbReference type="NCBI Taxonomy" id="285566"/>
    <lineage>
        <taxon>Bacteria</taxon>
        <taxon>Bacillati</taxon>
        <taxon>Actinomycetota</taxon>
        <taxon>Actinomycetes</taxon>
        <taxon>Kitasatosporales</taxon>
        <taxon>Streptomycetaceae</taxon>
        <taxon>Streptomyces</taxon>
    </lineage>
</organism>
<proteinExistence type="predicted"/>
<gene>
    <name evidence="2" type="ORF">GCM10010423_27370</name>
</gene>
<evidence type="ECO:0000313" key="3">
    <source>
        <dbReference type="Proteomes" id="UP001501095"/>
    </source>
</evidence>
<evidence type="ECO:0000256" key="1">
    <source>
        <dbReference type="SAM" id="MobiDB-lite"/>
    </source>
</evidence>
<keyword evidence="3" id="KW-1185">Reference proteome</keyword>
<dbReference type="Proteomes" id="UP001501095">
    <property type="component" value="Unassembled WGS sequence"/>
</dbReference>
<feature type="region of interest" description="Disordered" evidence="1">
    <location>
        <begin position="26"/>
        <end position="45"/>
    </location>
</feature>
<dbReference type="EMBL" id="BAAATM010000008">
    <property type="protein sequence ID" value="GAA2530577.1"/>
    <property type="molecule type" value="Genomic_DNA"/>
</dbReference>
<accession>A0ABP6B2K7</accession>
<name>A0ABP6B2K7_9ACTN</name>
<comment type="caution">
    <text evidence="2">The sequence shown here is derived from an EMBL/GenBank/DDBJ whole genome shotgun (WGS) entry which is preliminary data.</text>
</comment>